<evidence type="ECO:0000313" key="1">
    <source>
        <dbReference type="EMBL" id="SQB61070.1"/>
    </source>
</evidence>
<reference evidence="1 2" key="1">
    <citation type="submission" date="2018-06" db="EMBL/GenBank/DDBJ databases">
        <authorList>
            <consortium name="Pathogen Informatics"/>
            <person name="Doyle S."/>
        </authorList>
    </citation>
    <scope>NUCLEOTIDE SEQUENCE [LARGE SCALE GENOMIC DNA]</scope>
    <source>
        <strain evidence="1 2">NCTC10719</strain>
    </source>
</reference>
<dbReference type="Proteomes" id="UP000249986">
    <property type="component" value="Unassembled WGS sequence"/>
</dbReference>
<evidence type="ECO:0000313" key="2">
    <source>
        <dbReference type="Proteomes" id="UP000249986"/>
    </source>
</evidence>
<protein>
    <submittedName>
        <fullName evidence="1">Uncharacterized protein</fullName>
    </submittedName>
</protein>
<name>A0A2X3AG82_CLOPF</name>
<sequence length="349" mass="40877">MLVSNSILEWERKLKSDGGNLYKNILVCYRVIDKLLDEEGSVGNVGGLLNEHNKVFEIVEKLQRCNTYKLDAREELLIQRYGETAYLVWALYFKLDRKDIIRKNYKQWFEGEDFTGTSHFRNFEFESTVILRFIEEDIEIDIISEKDFQGYPDLLATNSFYLECKRTTRFFGILSNVLKALKQAKNVDKPTVAVLNLDYLYNEIEGVHIFMNRYHFLLICSKIAEFAMGVEKSNLFGVVLEYINEYNQSENGSNIIAIRNENLNEEITEIQLEKNWRTISNAFCGDNSLEFYVTSISCENRFNDSNKADRKAFFNSIIINEIKRILESEKEYIDKEKIDTIISLITEND</sequence>
<dbReference type="EMBL" id="UAWG01000020">
    <property type="protein sequence ID" value="SQB61070.1"/>
    <property type="molecule type" value="Genomic_DNA"/>
</dbReference>
<organism evidence="1 2">
    <name type="scientific">Clostridium perfringens</name>
    <dbReference type="NCBI Taxonomy" id="1502"/>
    <lineage>
        <taxon>Bacteria</taxon>
        <taxon>Bacillati</taxon>
        <taxon>Bacillota</taxon>
        <taxon>Clostridia</taxon>
        <taxon>Eubacteriales</taxon>
        <taxon>Clostridiaceae</taxon>
        <taxon>Clostridium</taxon>
    </lineage>
</organism>
<gene>
    <name evidence="1" type="ORF">NCTC10719_02741</name>
</gene>
<accession>A0A2X3AG82</accession>
<dbReference type="AlphaFoldDB" id="A0A2X3AG82"/>
<dbReference type="RefSeq" id="WP_111927026.1">
    <property type="nucleotide sequence ID" value="NZ_CABHIO010000007.1"/>
</dbReference>
<proteinExistence type="predicted"/>